<dbReference type="EMBL" id="CAJNOC010000249">
    <property type="protein sequence ID" value="CAF0733223.1"/>
    <property type="molecule type" value="Genomic_DNA"/>
</dbReference>
<dbReference type="OrthoDB" id="9978298at2759"/>
<sequence length="614" mass="71813">MHDVLINKDEKLETLNNNNNVSISINKVPSIKKAVLVSRPKLKDTQSKSKYTSEKSNNSSQNERVWQETKTYFLPLMPSETDEKDAYLEKEYRCCYCDQLSDDQCLECKVCSKVAHIDCLYKRGHLNTLSVSKKLEWNCSDCCDLSKCLQDHEMRKIINLFDELDFKKNCYVTFGDYMNVKQKLYEKDGEVMSVDKYQEEERRFRLIDKDSSGSITWNEFCEFEAANLLAKKNKIELSNHLTIKELIKAKRMFSTYDKEKLNMINKEDSKKCYIEYIQKLRFKLGPIFSEHISNCIDLFGLNPQGEQKTNSAKTIWPEFIRKMTILLLYDRLNYPEFTPKYWKPGFWYSMETNRSYQSDEISIDSSLFPFIDPSHSAKKNEVNIVKTNHSQYGSHEFVIRSNRTKNSSSLSINDVLVESEDEFDIYENSEFKPIKKSRLPNRAKLNKFQHDSFNKKTNRLFKNLSNEKLRDYSDFSLGTSNKMNFHLPSLVNSSSQNFESTSQNYFAPNYKNKSYLKSLTELDQAKHKGHNGGLYQVDLKHQNQLNFFSKSVEQIIYRAALYLHLTDGSKVNCFISEEEHSKHKLKEEESTNKKDAPIYAKIVELLGIKPDGII</sequence>
<dbReference type="AlphaFoldDB" id="A0A813N596"/>
<evidence type="ECO:0000313" key="4">
    <source>
        <dbReference type="EMBL" id="CAF0733223.1"/>
    </source>
</evidence>
<dbReference type="GO" id="GO:0005509">
    <property type="term" value="F:calcium ion binding"/>
    <property type="evidence" value="ECO:0007669"/>
    <property type="project" value="InterPro"/>
</dbReference>
<comment type="caution">
    <text evidence="4">The sequence shown here is derived from an EMBL/GenBank/DDBJ whole genome shotgun (WGS) entry which is preliminary data.</text>
</comment>
<dbReference type="InterPro" id="IPR018247">
    <property type="entry name" value="EF_Hand_1_Ca_BS"/>
</dbReference>
<gene>
    <name evidence="4" type="ORF">OXX778_LOCUS2970</name>
</gene>
<dbReference type="PROSITE" id="PS50222">
    <property type="entry name" value="EF_HAND_2"/>
    <property type="match status" value="1"/>
</dbReference>
<evidence type="ECO:0000313" key="5">
    <source>
        <dbReference type="Proteomes" id="UP000663879"/>
    </source>
</evidence>
<name>A0A813N596_9BILA</name>
<dbReference type="InterPro" id="IPR011992">
    <property type="entry name" value="EF-hand-dom_pair"/>
</dbReference>
<feature type="domain" description="EF-hand" evidence="3">
    <location>
        <begin position="195"/>
        <end position="230"/>
    </location>
</feature>
<protein>
    <recommendedName>
        <fullName evidence="3">EF-hand domain-containing protein</fullName>
    </recommendedName>
</protein>
<dbReference type="CDD" id="cd15489">
    <property type="entry name" value="PHD_SF"/>
    <property type="match status" value="1"/>
</dbReference>
<proteinExistence type="predicted"/>
<evidence type="ECO:0000256" key="2">
    <source>
        <dbReference type="SAM" id="MobiDB-lite"/>
    </source>
</evidence>
<evidence type="ECO:0000259" key="3">
    <source>
        <dbReference type="PROSITE" id="PS50222"/>
    </source>
</evidence>
<dbReference type="Proteomes" id="UP000663879">
    <property type="component" value="Unassembled WGS sequence"/>
</dbReference>
<dbReference type="Gene3D" id="1.10.238.10">
    <property type="entry name" value="EF-hand"/>
    <property type="match status" value="1"/>
</dbReference>
<dbReference type="SUPFAM" id="SSF47473">
    <property type="entry name" value="EF-hand"/>
    <property type="match status" value="1"/>
</dbReference>
<evidence type="ECO:0000256" key="1">
    <source>
        <dbReference type="ARBA" id="ARBA00022837"/>
    </source>
</evidence>
<keyword evidence="1" id="KW-0106">Calcium</keyword>
<dbReference type="Gene3D" id="3.30.40.10">
    <property type="entry name" value="Zinc/RING finger domain, C3HC4 (zinc finger)"/>
    <property type="match status" value="1"/>
</dbReference>
<accession>A0A813N596</accession>
<keyword evidence="5" id="KW-1185">Reference proteome</keyword>
<organism evidence="4 5">
    <name type="scientific">Brachionus calyciflorus</name>
    <dbReference type="NCBI Taxonomy" id="104777"/>
    <lineage>
        <taxon>Eukaryota</taxon>
        <taxon>Metazoa</taxon>
        <taxon>Spiralia</taxon>
        <taxon>Gnathifera</taxon>
        <taxon>Rotifera</taxon>
        <taxon>Eurotatoria</taxon>
        <taxon>Monogononta</taxon>
        <taxon>Pseudotrocha</taxon>
        <taxon>Ploima</taxon>
        <taxon>Brachionidae</taxon>
        <taxon>Brachionus</taxon>
    </lineage>
</organism>
<dbReference type="PROSITE" id="PS00018">
    <property type="entry name" value="EF_HAND_1"/>
    <property type="match status" value="1"/>
</dbReference>
<dbReference type="InterPro" id="IPR011011">
    <property type="entry name" value="Znf_FYVE_PHD"/>
</dbReference>
<dbReference type="InterPro" id="IPR013083">
    <property type="entry name" value="Znf_RING/FYVE/PHD"/>
</dbReference>
<dbReference type="InterPro" id="IPR002048">
    <property type="entry name" value="EF_hand_dom"/>
</dbReference>
<feature type="region of interest" description="Disordered" evidence="2">
    <location>
        <begin position="45"/>
        <end position="64"/>
    </location>
</feature>
<reference evidence="4" key="1">
    <citation type="submission" date="2021-02" db="EMBL/GenBank/DDBJ databases">
        <authorList>
            <person name="Nowell W R."/>
        </authorList>
    </citation>
    <scope>NUCLEOTIDE SEQUENCE</scope>
    <source>
        <strain evidence="4">Ploen Becks lab</strain>
    </source>
</reference>
<feature type="compositionally biased region" description="Polar residues" evidence="2">
    <location>
        <begin position="54"/>
        <end position="64"/>
    </location>
</feature>
<dbReference type="SUPFAM" id="SSF57903">
    <property type="entry name" value="FYVE/PHD zinc finger"/>
    <property type="match status" value="1"/>
</dbReference>